<keyword evidence="1" id="KW-0472">Membrane</keyword>
<keyword evidence="1" id="KW-1133">Transmembrane helix</keyword>
<feature type="transmembrane region" description="Helical" evidence="1">
    <location>
        <begin position="51"/>
        <end position="70"/>
    </location>
</feature>
<feature type="transmembrane region" description="Helical" evidence="1">
    <location>
        <begin position="15"/>
        <end position="39"/>
    </location>
</feature>
<dbReference type="EMBL" id="BLAY01000010">
    <property type="protein sequence ID" value="GET36218.1"/>
    <property type="molecule type" value="Genomic_DNA"/>
</dbReference>
<evidence type="ECO:0000313" key="2">
    <source>
        <dbReference type="EMBL" id="GET36218.1"/>
    </source>
</evidence>
<name>A0AAV3X227_9CYAN</name>
<keyword evidence="1" id="KW-0812">Transmembrane</keyword>
<sequence>MIDLNSIFEFSRTHCLAICGFLVPANLLATLQTLILVGLNRPQYQVQRATVMAITCALAMVLHVYTWFAIGVVMPPTYILLSLGSVCLCLNIWALGHRESMMRLLRTLYLSAVGRVRWLKPNKI</sequence>
<organism evidence="2 3">
    <name type="scientific">Microseira wollei NIES-4236</name>
    <dbReference type="NCBI Taxonomy" id="2530354"/>
    <lineage>
        <taxon>Bacteria</taxon>
        <taxon>Bacillati</taxon>
        <taxon>Cyanobacteriota</taxon>
        <taxon>Cyanophyceae</taxon>
        <taxon>Oscillatoriophycideae</taxon>
        <taxon>Aerosakkonematales</taxon>
        <taxon>Aerosakkonemataceae</taxon>
        <taxon>Microseira</taxon>
    </lineage>
</organism>
<feature type="transmembrane region" description="Helical" evidence="1">
    <location>
        <begin position="76"/>
        <end position="96"/>
    </location>
</feature>
<proteinExistence type="predicted"/>
<gene>
    <name evidence="2" type="ORF">MiSe_09660</name>
</gene>
<accession>A0AAV3X227</accession>
<reference evidence="2" key="1">
    <citation type="submission" date="2019-10" db="EMBL/GenBank/DDBJ databases">
        <title>Draft genome sequece of Microseira wollei NIES-4236.</title>
        <authorList>
            <person name="Yamaguchi H."/>
            <person name="Suzuki S."/>
            <person name="Kawachi M."/>
        </authorList>
    </citation>
    <scope>NUCLEOTIDE SEQUENCE</scope>
    <source>
        <strain evidence="2">NIES-4236</strain>
    </source>
</reference>
<protein>
    <submittedName>
        <fullName evidence="2">Uncharacterized protein</fullName>
    </submittedName>
</protein>
<keyword evidence="3" id="KW-1185">Reference proteome</keyword>
<evidence type="ECO:0000313" key="3">
    <source>
        <dbReference type="Proteomes" id="UP001050975"/>
    </source>
</evidence>
<dbReference type="AlphaFoldDB" id="A0AAV3X227"/>
<comment type="caution">
    <text evidence="2">The sequence shown here is derived from an EMBL/GenBank/DDBJ whole genome shotgun (WGS) entry which is preliminary data.</text>
</comment>
<dbReference type="Proteomes" id="UP001050975">
    <property type="component" value="Unassembled WGS sequence"/>
</dbReference>
<evidence type="ECO:0000256" key="1">
    <source>
        <dbReference type="SAM" id="Phobius"/>
    </source>
</evidence>